<proteinExistence type="predicted"/>
<reference evidence="2 3" key="2">
    <citation type="journal article" date="2023" name="ChemBioChem">
        <title>Acyltransferase Domain Exchange between Two Independent Type I Polyketide Synthases in the Same Producer Strain of Macrolide Antibiotics.</title>
        <authorList>
            <person name="Kudo F."/>
            <person name="Kishikawa K."/>
            <person name="Tsuboi K."/>
            <person name="Kido T."/>
            <person name="Usui T."/>
            <person name="Hashimoto J."/>
            <person name="Shin-Ya K."/>
            <person name="Miyanaga A."/>
            <person name="Eguchi T."/>
        </authorList>
    </citation>
    <scope>NUCLEOTIDE SEQUENCE [LARGE SCALE GENOMIC DNA]</scope>
    <source>
        <strain evidence="2 3">A-8890</strain>
    </source>
</reference>
<evidence type="ECO:0000256" key="1">
    <source>
        <dbReference type="SAM" id="MobiDB-lite"/>
    </source>
</evidence>
<keyword evidence="3" id="KW-1185">Reference proteome</keyword>
<feature type="compositionally biased region" description="Low complexity" evidence="1">
    <location>
        <begin position="24"/>
        <end position="38"/>
    </location>
</feature>
<evidence type="ECO:0000313" key="3">
    <source>
        <dbReference type="Proteomes" id="UP001321542"/>
    </source>
</evidence>
<sequence length="102" mass="10669">MAVHEHPNRSSGFRLPSFRRHRAASAAEPAASAASAPRPCRHAPPRTATHTAPAYALASLRLLTGFVLAAAAAAAAAAAGDTLGLGSRWAELPLVRRSRRLR</sequence>
<gene>
    <name evidence="2" type="ORF">SGFS_014790</name>
</gene>
<dbReference type="EMBL" id="AP018448">
    <property type="protein sequence ID" value="BBC30185.1"/>
    <property type="molecule type" value="Genomic_DNA"/>
</dbReference>
<organism evidence="2 3">
    <name type="scientific">Streptomyces graminofaciens</name>
    <dbReference type="NCBI Taxonomy" id="68212"/>
    <lineage>
        <taxon>Bacteria</taxon>
        <taxon>Bacillati</taxon>
        <taxon>Actinomycetota</taxon>
        <taxon>Actinomycetes</taxon>
        <taxon>Kitasatosporales</taxon>
        <taxon>Streptomycetaceae</taxon>
        <taxon>Streptomyces</taxon>
    </lineage>
</organism>
<evidence type="ECO:0000313" key="2">
    <source>
        <dbReference type="EMBL" id="BBC30185.1"/>
    </source>
</evidence>
<reference evidence="2 3" key="1">
    <citation type="journal article" date="2010" name="ChemBioChem">
        <title>Cloning and characterization of the biosynthetic gene cluster of 16-membered macrolide antibiotic FD-891: involvement of a dual functional cytochrome P450 monooxygenase catalyzing epoxidation and hydroxylation.</title>
        <authorList>
            <person name="Kudo F."/>
            <person name="Motegi A."/>
            <person name="Mizoue K."/>
            <person name="Eguchi T."/>
        </authorList>
    </citation>
    <scope>NUCLEOTIDE SEQUENCE [LARGE SCALE GENOMIC DNA]</scope>
    <source>
        <strain evidence="2 3">A-8890</strain>
    </source>
</reference>
<dbReference type="Proteomes" id="UP001321542">
    <property type="component" value="Chromosome"/>
</dbReference>
<protein>
    <submittedName>
        <fullName evidence="2">Uncharacterized protein</fullName>
    </submittedName>
</protein>
<feature type="region of interest" description="Disordered" evidence="1">
    <location>
        <begin position="1"/>
        <end position="49"/>
    </location>
</feature>
<name>A0ABM9SBS0_9ACTN</name>
<accession>A0ABM9SBS0</accession>